<feature type="domain" description="Major facilitator superfamily (MFS) profile" evidence="6">
    <location>
        <begin position="12"/>
        <end position="424"/>
    </location>
</feature>
<dbReference type="InterPro" id="IPR036259">
    <property type="entry name" value="MFS_trans_sf"/>
</dbReference>
<dbReference type="InterPro" id="IPR011701">
    <property type="entry name" value="MFS"/>
</dbReference>
<dbReference type="Pfam" id="PF07690">
    <property type="entry name" value="MFS_1"/>
    <property type="match status" value="2"/>
</dbReference>
<evidence type="ECO:0000256" key="3">
    <source>
        <dbReference type="ARBA" id="ARBA00022989"/>
    </source>
</evidence>
<dbReference type="PROSITE" id="PS50850">
    <property type="entry name" value="MFS"/>
    <property type="match status" value="1"/>
</dbReference>
<name>A0A7W8DQB9_9BACT</name>
<dbReference type="PANTHER" id="PTHR11662:SF399">
    <property type="entry name" value="FI19708P1-RELATED"/>
    <property type="match status" value="1"/>
</dbReference>
<dbReference type="AlphaFoldDB" id="A0A7W8DQB9"/>
<sequence>MPEAPTKVRHSILAATTLAAFLMYLDRVCLAWIVGSESFKESLHVTRDEMDWVKGAFFWAYALAQVPAGWLSDRFGGRVLMTVYIASWSLFTLATSFSVGFVTLFIARLGCGLAEAGAYPASSSFMTKWAQVESRGLASSIISMGGRIGGALAPWLTATVILSLGDWRWAGWLYGAFGIVVAGVFWTVYREHPKLHPACNASEVALLAEGRGDFSPTKAPPRRFPWVPVLQSGNLWLMNGYQFLTNIGWAFLILSLPDYLTKAVGLSEKETGTISTLALTIGIASLPLGGMLTDYCTRKLGCRWGRRLPLATTRFLAAGSYLIALTLDSPIPLAIAFGAVAFFADLALPAAWACMQDISGRHQAQLFGWSNMWGNFGAAIQPKLFAFVLLTFDDNHDYQEGILLCAVAFVLAGVLALGINAQKQVVEETNLEATVNA</sequence>
<dbReference type="GO" id="GO:0016020">
    <property type="term" value="C:membrane"/>
    <property type="evidence" value="ECO:0007669"/>
    <property type="project" value="UniProtKB-SubCell"/>
</dbReference>
<dbReference type="InterPro" id="IPR050382">
    <property type="entry name" value="MFS_Na/Anion_cotransporter"/>
</dbReference>
<feature type="transmembrane region" description="Helical" evidence="5">
    <location>
        <begin position="333"/>
        <end position="354"/>
    </location>
</feature>
<dbReference type="PANTHER" id="PTHR11662">
    <property type="entry name" value="SOLUTE CARRIER FAMILY 17"/>
    <property type="match status" value="1"/>
</dbReference>
<comment type="caution">
    <text evidence="7">The sequence shown here is derived from an EMBL/GenBank/DDBJ whole genome shotgun (WGS) entry which is preliminary data.</text>
</comment>
<keyword evidence="2 5" id="KW-0812">Transmembrane</keyword>
<feature type="transmembrane region" description="Helical" evidence="5">
    <location>
        <begin position="83"/>
        <end position="107"/>
    </location>
</feature>
<dbReference type="SUPFAM" id="SSF103473">
    <property type="entry name" value="MFS general substrate transporter"/>
    <property type="match status" value="1"/>
</dbReference>
<feature type="transmembrane region" description="Helical" evidence="5">
    <location>
        <begin position="55"/>
        <end position="71"/>
    </location>
</feature>
<dbReference type="InterPro" id="IPR020846">
    <property type="entry name" value="MFS_dom"/>
</dbReference>
<evidence type="ECO:0000313" key="8">
    <source>
        <dbReference type="Proteomes" id="UP000534294"/>
    </source>
</evidence>
<feature type="transmembrane region" description="Helical" evidence="5">
    <location>
        <begin position="401"/>
        <end position="419"/>
    </location>
</feature>
<feature type="transmembrane region" description="Helical" evidence="5">
    <location>
        <begin position="235"/>
        <end position="254"/>
    </location>
</feature>
<keyword evidence="3 5" id="KW-1133">Transmembrane helix</keyword>
<feature type="transmembrane region" description="Helical" evidence="5">
    <location>
        <begin position="308"/>
        <end position="327"/>
    </location>
</feature>
<proteinExistence type="predicted"/>
<reference evidence="7 8" key="1">
    <citation type="submission" date="2020-08" db="EMBL/GenBank/DDBJ databases">
        <title>Genomic Encyclopedia of Type Strains, Phase IV (KMG-IV): sequencing the most valuable type-strain genomes for metagenomic binning, comparative biology and taxonomic classification.</title>
        <authorList>
            <person name="Goeker M."/>
        </authorList>
    </citation>
    <scope>NUCLEOTIDE SEQUENCE [LARGE SCALE GENOMIC DNA]</scope>
    <source>
        <strain evidence="7 8">DSM 12251</strain>
    </source>
</reference>
<protein>
    <submittedName>
        <fullName evidence="7">MFS family permease</fullName>
    </submittedName>
</protein>
<accession>A0A7W8DQB9</accession>
<feature type="transmembrane region" description="Helical" evidence="5">
    <location>
        <begin position="169"/>
        <end position="189"/>
    </location>
</feature>
<feature type="transmembrane region" description="Helical" evidence="5">
    <location>
        <begin position="274"/>
        <end position="296"/>
    </location>
</feature>
<dbReference type="GO" id="GO:0022857">
    <property type="term" value="F:transmembrane transporter activity"/>
    <property type="evidence" value="ECO:0007669"/>
    <property type="project" value="InterPro"/>
</dbReference>
<dbReference type="EMBL" id="JACHIF010000003">
    <property type="protein sequence ID" value="MBB5037776.1"/>
    <property type="molecule type" value="Genomic_DNA"/>
</dbReference>
<organism evidence="7 8">
    <name type="scientific">Prosthecobacter dejongeii</name>
    <dbReference type="NCBI Taxonomy" id="48465"/>
    <lineage>
        <taxon>Bacteria</taxon>
        <taxon>Pseudomonadati</taxon>
        <taxon>Verrucomicrobiota</taxon>
        <taxon>Verrucomicrobiia</taxon>
        <taxon>Verrucomicrobiales</taxon>
        <taxon>Verrucomicrobiaceae</taxon>
        <taxon>Prosthecobacter</taxon>
    </lineage>
</organism>
<feature type="transmembrane region" description="Helical" evidence="5">
    <location>
        <begin position="366"/>
        <end position="389"/>
    </location>
</feature>
<comment type="subcellular location">
    <subcellularLocation>
        <location evidence="1">Membrane</location>
        <topology evidence="1">Multi-pass membrane protein</topology>
    </subcellularLocation>
</comment>
<evidence type="ECO:0000256" key="1">
    <source>
        <dbReference type="ARBA" id="ARBA00004141"/>
    </source>
</evidence>
<evidence type="ECO:0000256" key="5">
    <source>
        <dbReference type="SAM" id="Phobius"/>
    </source>
</evidence>
<gene>
    <name evidence="7" type="ORF">HNQ64_002025</name>
</gene>
<evidence type="ECO:0000256" key="4">
    <source>
        <dbReference type="ARBA" id="ARBA00023136"/>
    </source>
</evidence>
<evidence type="ECO:0000313" key="7">
    <source>
        <dbReference type="EMBL" id="MBB5037776.1"/>
    </source>
</evidence>
<dbReference type="Proteomes" id="UP000534294">
    <property type="component" value="Unassembled WGS sequence"/>
</dbReference>
<evidence type="ECO:0000256" key="2">
    <source>
        <dbReference type="ARBA" id="ARBA00022692"/>
    </source>
</evidence>
<keyword evidence="8" id="KW-1185">Reference proteome</keyword>
<dbReference type="Gene3D" id="1.20.1250.20">
    <property type="entry name" value="MFS general substrate transporter like domains"/>
    <property type="match status" value="2"/>
</dbReference>
<dbReference type="RefSeq" id="WP_184207965.1">
    <property type="nucleotide sequence ID" value="NZ_JACHIF010000003.1"/>
</dbReference>
<keyword evidence="4 5" id="KW-0472">Membrane</keyword>
<evidence type="ECO:0000259" key="6">
    <source>
        <dbReference type="PROSITE" id="PS50850"/>
    </source>
</evidence>